<reference evidence="1" key="1">
    <citation type="journal article" date="2018" name="Genome Biol. Evol.">
        <title>Genomics and development of Lentinus tigrinus, a white-rot wood-decaying mushroom with dimorphic fruiting bodies.</title>
        <authorList>
            <person name="Wu B."/>
            <person name="Xu Z."/>
            <person name="Knudson A."/>
            <person name="Carlson A."/>
            <person name="Chen N."/>
            <person name="Kovaka S."/>
            <person name="LaButti K."/>
            <person name="Lipzen A."/>
            <person name="Pennachio C."/>
            <person name="Riley R."/>
            <person name="Schakwitz W."/>
            <person name="Umezawa K."/>
            <person name="Ohm R.A."/>
            <person name="Grigoriev I.V."/>
            <person name="Nagy L.G."/>
            <person name="Gibbons J."/>
            <person name="Hibbett D."/>
        </authorList>
    </citation>
    <scope>NUCLEOTIDE SEQUENCE [LARGE SCALE GENOMIC DNA]</scope>
    <source>
        <strain evidence="1">ALCF2SS1-6</strain>
    </source>
</reference>
<proteinExistence type="predicted"/>
<sequence>MPLGLPQDIIHSIIDHLRDDKSTLSSCTLVCRAWLHPARTYLVDTVRIRLDSLDTVLGNHTRDIAPYIKTLHLSHGVPRLDMDTLSAILRHLSGLRTLHINWVFLRRRQDTSSPHPQRFRLDTLRIENCCSATRYEDALPDTMDLICLFERVGTLSFSMKLWREEDCVPLAAWQPPHTVEIGELSVWVCDRWWGDVSMMLEKLVARSPGPRALSFNCGIRWQDVCTTGRLLRDVGVHVRHLTLRFTQLKLEPSLTTSQVTETFSLDGLSHLEDVHFVVLLKDFKDNMEQGWLCSRMCADILSTAASLHTLTTVSLTIEVKNDKPAALSERAIDWDHLNESMRGLSQLRRVSVLFRCPVWCHQATAADERALQIAREGLSVAASKEIFTVKLKYACHDLLV</sequence>
<name>A0A5C2RY79_9APHY</name>
<gene>
    <name evidence="1" type="ORF">L227DRAFT_656551</name>
</gene>
<dbReference type="EMBL" id="ML122291">
    <property type="protein sequence ID" value="RPD56027.1"/>
    <property type="molecule type" value="Genomic_DNA"/>
</dbReference>
<dbReference type="AlphaFoldDB" id="A0A5C2RY79"/>
<evidence type="ECO:0000313" key="1">
    <source>
        <dbReference type="EMBL" id="RPD56027.1"/>
    </source>
</evidence>
<keyword evidence="2" id="KW-1185">Reference proteome</keyword>
<protein>
    <submittedName>
        <fullName evidence="1">Uncharacterized protein</fullName>
    </submittedName>
</protein>
<dbReference type="Proteomes" id="UP000313359">
    <property type="component" value="Unassembled WGS sequence"/>
</dbReference>
<dbReference type="OrthoDB" id="2755027at2759"/>
<accession>A0A5C2RY79</accession>
<evidence type="ECO:0000313" key="2">
    <source>
        <dbReference type="Proteomes" id="UP000313359"/>
    </source>
</evidence>
<organism evidence="1 2">
    <name type="scientific">Lentinus tigrinus ALCF2SS1-6</name>
    <dbReference type="NCBI Taxonomy" id="1328759"/>
    <lineage>
        <taxon>Eukaryota</taxon>
        <taxon>Fungi</taxon>
        <taxon>Dikarya</taxon>
        <taxon>Basidiomycota</taxon>
        <taxon>Agaricomycotina</taxon>
        <taxon>Agaricomycetes</taxon>
        <taxon>Polyporales</taxon>
        <taxon>Polyporaceae</taxon>
        <taxon>Lentinus</taxon>
    </lineage>
</organism>